<name>A0A8S0X712_9FIRM</name>
<feature type="domain" description="Type III secretion system flagellar brake protein YcgR PilZN" evidence="2">
    <location>
        <begin position="8"/>
        <end position="91"/>
    </location>
</feature>
<reference evidence="4" key="1">
    <citation type="submission" date="2014-11" db="EMBL/GenBank/DDBJ databases">
        <authorList>
            <person name="Hornung B.V."/>
        </authorList>
    </citation>
    <scope>NUCLEOTIDE SEQUENCE</scope>
    <source>
        <strain evidence="4">INE</strain>
    </source>
</reference>
<keyword evidence="3" id="KW-0966">Cell projection</keyword>
<protein>
    <submittedName>
        <fullName evidence="3">Flagellar protein YcgR</fullName>
    </submittedName>
    <submittedName>
        <fullName evidence="4">PilZ domain protein</fullName>
    </submittedName>
</protein>
<dbReference type="InterPro" id="IPR009875">
    <property type="entry name" value="PilZ_domain"/>
</dbReference>
<dbReference type="KEGG" id="aacx:DEACI_3773"/>
<proteinExistence type="predicted"/>
<evidence type="ECO:0000313" key="5">
    <source>
        <dbReference type="Proteomes" id="UP001071230"/>
    </source>
</evidence>
<dbReference type="GO" id="GO:0035438">
    <property type="term" value="F:cyclic-di-GMP binding"/>
    <property type="evidence" value="ECO:0007669"/>
    <property type="project" value="InterPro"/>
</dbReference>
<dbReference type="RefSeq" id="WP_240986241.1">
    <property type="nucleotide sequence ID" value="NZ_CDGJ01000003.1"/>
</dbReference>
<keyword evidence="5" id="KW-1185">Reference proteome</keyword>
<keyword evidence="3" id="KW-0969">Cilium</keyword>
<evidence type="ECO:0000259" key="1">
    <source>
        <dbReference type="Pfam" id="PF07238"/>
    </source>
</evidence>
<evidence type="ECO:0000259" key="2">
    <source>
        <dbReference type="Pfam" id="PF12945"/>
    </source>
</evidence>
<dbReference type="Proteomes" id="UP001071230">
    <property type="component" value="Unassembled WGS sequence"/>
</dbReference>
<evidence type="ECO:0000313" key="3">
    <source>
        <dbReference type="EMBL" id="CAA7602950.1"/>
    </source>
</evidence>
<sequence>MSHKEKLKPGLAVELVVTEGEYAGRYRTRIDEVGNRLVSVGAPYRDREIVPVREGSEVEIAFADEFSAYSFDAKVIQRIALPVPVLVLDVPEEIRRVQRRSFVRLPAFYPMAYRSVIQDGLSEQRLGGMLDLSGGGVRFRAKEEIEERALLYLYLQLPTGEIQTPAYVSRVEKDEDGKSYTVSARFDEIPERERDRIIRCIFDLQRTMRKKGLV</sequence>
<dbReference type="Proteomes" id="UP000836597">
    <property type="component" value="Chromosome"/>
</dbReference>
<evidence type="ECO:0000313" key="4">
    <source>
        <dbReference type="EMBL" id="CEJ05832.1"/>
    </source>
</evidence>
<organism evidence="3">
    <name type="scientific">Acididesulfobacillus acetoxydans</name>
    <dbReference type="NCBI Taxonomy" id="1561005"/>
    <lineage>
        <taxon>Bacteria</taxon>
        <taxon>Bacillati</taxon>
        <taxon>Bacillota</taxon>
        <taxon>Clostridia</taxon>
        <taxon>Eubacteriales</taxon>
        <taxon>Peptococcaceae</taxon>
        <taxon>Acididesulfobacillus</taxon>
    </lineage>
</organism>
<feature type="domain" description="PilZ" evidence="1">
    <location>
        <begin position="98"/>
        <end position="202"/>
    </location>
</feature>
<dbReference type="Pfam" id="PF07238">
    <property type="entry name" value="PilZ"/>
    <property type="match status" value="1"/>
</dbReference>
<dbReference type="EMBL" id="LR746496">
    <property type="protein sequence ID" value="CAA7602950.1"/>
    <property type="molecule type" value="Genomic_DNA"/>
</dbReference>
<keyword evidence="3" id="KW-0282">Flagellum</keyword>
<gene>
    <name evidence="4" type="ORF">DEACI_0252</name>
    <name evidence="3" type="ORF">DEACI_3773</name>
</gene>
<accession>A0A8S0X712</accession>
<dbReference type="Pfam" id="PF12945">
    <property type="entry name" value="PilZNR"/>
    <property type="match status" value="1"/>
</dbReference>
<dbReference type="Gene3D" id="2.40.10.220">
    <property type="entry name" value="predicted glycosyltransferase like domains"/>
    <property type="match status" value="1"/>
</dbReference>
<dbReference type="AlphaFoldDB" id="A0A8S0X712"/>
<dbReference type="InterPro" id="IPR009926">
    <property type="entry name" value="T3SS_YcgR_PilZN"/>
</dbReference>
<reference evidence="3" key="2">
    <citation type="submission" date="2020-01" db="EMBL/GenBank/DDBJ databases">
        <authorList>
            <person name="Hornung B."/>
        </authorList>
    </citation>
    <scope>NUCLEOTIDE SEQUENCE</scope>
    <source>
        <strain evidence="3">PacBioINE</strain>
    </source>
</reference>
<dbReference type="EMBL" id="CDGJ01000003">
    <property type="protein sequence ID" value="CEJ05832.1"/>
    <property type="molecule type" value="Genomic_DNA"/>
</dbReference>